<name>A0AB33JZT5_9ACTN</name>
<sequence>MGSVTPAPADGLTPPTCSIRCPLLPRPGTCAPLPLPILPGEPLRPAGGLLGRVSADPPPTDMQPVSPAPARASTSTPATRCPPRRPVRIRTAATWAPPLLTSRARPPVVTNATPARQDTAPHSRAATASREPQPD</sequence>
<dbReference type="EMBL" id="AP035881">
    <property type="protein sequence ID" value="BFP46958.1"/>
    <property type="molecule type" value="Genomic_DNA"/>
</dbReference>
<evidence type="ECO:0000313" key="2">
    <source>
        <dbReference type="EMBL" id="BFP46958.1"/>
    </source>
</evidence>
<evidence type="ECO:0000256" key="1">
    <source>
        <dbReference type="SAM" id="MobiDB-lite"/>
    </source>
</evidence>
<dbReference type="AlphaFoldDB" id="A0AB33JZT5"/>
<proteinExistence type="predicted"/>
<feature type="region of interest" description="Disordered" evidence="1">
    <location>
        <begin position="46"/>
        <end position="135"/>
    </location>
</feature>
<accession>A0AB33JZT5</accession>
<organism evidence="2">
    <name type="scientific">Kitasatospora sp. CMC57</name>
    <dbReference type="NCBI Taxonomy" id="3231513"/>
    <lineage>
        <taxon>Bacteria</taxon>
        <taxon>Bacillati</taxon>
        <taxon>Actinomycetota</taxon>
        <taxon>Actinomycetes</taxon>
        <taxon>Kitasatosporales</taxon>
        <taxon>Streptomycetaceae</taxon>
        <taxon>Kitasatospora</taxon>
    </lineage>
</organism>
<feature type="compositionally biased region" description="Low complexity" evidence="1">
    <location>
        <begin position="68"/>
        <end position="79"/>
    </location>
</feature>
<reference evidence="2" key="1">
    <citation type="submission" date="2024-07" db="EMBL/GenBank/DDBJ databases">
        <title>Complete genome sequences of cellulolytic bacteria, Kitasatospora sp. CMC57 and Streptomyces sp. CMC78, isolated from Japanese agricultural soil.</title>
        <authorList>
            <person name="Hashimoto T."/>
            <person name="Ito M."/>
            <person name="Iwamoto M."/>
            <person name="Fukahori D."/>
            <person name="Shoda T."/>
            <person name="Sakoda M."/>
            <person name="Morohoshi T."/>
            <person name="Mitsuboshi M."/>
            <person name="Nishizawa T."/>
        </authorList>
    </citation>
    <scope>NUCLEOTIDE SEQUENCE</scope>
    <source>
        <strain evidence="2">CMC57</strain>
    </source>
</reference>
<gene>
    <name evidence="2" type="ORF">KCMC57_33260</name>
</gene>
<protein>
    <submittedName>
        <fullName evidence="2">Uncharacterized protein</fullName>
    </submittedName>
</protein>